<evidence type="ECO:0000256" key="6">
    <source>
        <dbReference type="ARBA" id="ARBA00022741"/>
    </source>
</evidence>
<feature type="domain" description="Mur ligase central" evidence="17">
    <location>
        <begin position="113"/>
        <end position="290"/>
    </location>
</feature>
<evidence type="ECO:0000256" key="2">
    <source>
        <dbReference type="ARBA" id="ARBA00010416"/>
    </source>
</evidence>
<evidence type="ECO:0000256" key="14">
    <source>
        <dbReference type="HAMAP-Rule" id="MF_00639"/>
    </source>
</evidence>
<evidence type="ECO:0000259" key="17">
    <source>
        <dbReference type="Pfam" id="PF08245"/>
    </source>
</evidence>
<evidence type="ECO:0000256" key="1">
    <source>
        <dbReference type="ARBA" id="ARBA00002734"/>
    </source>
</evidence>
<proteinExistence type="inferred from homology"/>
<keyword evidence="19" id="KW-1185">Reference proteome</keyword>
<dbReference type="EMBL" id="JAHLPM010000007">
    <property type="protein sequence ID" value="MBU5438177.1"/>
    <property type="molecule type" value="Genomic_DNA"/>
</dbReference>
<keyword evidence="9 14" id="KW-0573">Peptidoglycan synthesis</keyword>
<evidence type="ECO:0000256" key="8">
    <source>
        <dbReference type="ARBA" id="ARBA00022960"/>
    </source>
</evidence>
<dbReference type="PANTHER" id="PTHR43692">
    <property type="entry name" value="UDP-N-ACETYLMURAMOYLALANINE--D-GLUTAMATE LIGASE"/>
    <property type="match status" value="1"/>
</dbReference>
<dbReference type="NCBIfam" id="TIGR01087">
    <property type="entry name" value="murD"/>
    <property type="match status" value="1"/>
</dbReference>
<organism evidence="18 19">
    <name type="scientific">Tissierella simiarum</name>
    <dbReference type="NCBI Taxonomy" id="2841534"/>
    <lineage>
        <taxon>Bacteria</taxon>
        <taxon>Bacillati</taxon>
        <taxon>Bacillota</taxon>
        <taxon>Tissierellia</taxon>
        <taxon>Tissierellales</taxon>
        <taxon>Tissierellaceae</taxon>
        <taxon>Tissierella</taxon>
    </lineage>
</organism>
<feature type="domain" description="Mur ligase C-terminal" evidence="16">
    <location>
        <begin position="313"/>
        <end position="427"/>
    </location>
</feature>
<evidence type="ECO:0000256" key="7">
    <source>
        <dbReference type="ARBA" id="ARBA00022840"/>
    </source>
</evidence>
<gene>
    <name evidence="14" type="primary">murD</name>
    <name evidence="18" type="ORF">KQI42_09165</name>
</gene>
<evidence type="ECO:0000256" key="12">
    <source>
        <dbReference type="ARBA" id="ARBA00032324"/>
    </source>
</evidence>
<comment type="pathway">
    <text evidence="14 15">Cell wall biogenesis; peptidoglycan biosynthesis.</text>
</comment>
<dbReference type="GO" id="GO:0008764">
    <property type="term" value="F:UDP-N-acetylmuramoylalanine-D-glutamate ligase activity"/>
    <property type="evidence" value="ECO:0007669"/>
    <property type="project" value="UniProtKB-EC"/>
</dbReference>
<comment type="subcellular location">
    <subcellularLocation>
        <location evidence="14 15">Cytoplasm</location>
    </subcellularLocation>
</comment>
<evidence type="ECO:0000256" key="3">
    <source>
        <dbReference type="ARBA" id="ARBA00012212"/>
    </source>
</evidence>
<dbReference type="PANTHER" id="PTHR43692:SF1">
    <property type="entry name" value="UDP-N-ACETYLMURAMOYLALANINE--D-GLUTAMATE LIGASE"/>
    <property type="match status" value="1"/>
</dbReference>
<sequence>MYLKDKRVLILGLGISGVSTVKALNKLGSKLIISDSKSEEELKDFLTQIKDIDLDKYLNTNDVPLEGIDLIIKSPGIPPTANIIKKAKSKNIEVITDIELAYRVSPTKNIIAITGTNGKTTTTTLVGKFFNKANFNTHVAGNIGVGILWDMVNAKEEDVFVIEVSSFQLDNTIQFKPKVSLIINITPDHLNWHGSIENYVDAKKKIFKNQDESDFVVLNYDDITLRNMGDEINSNVIWFSVNNILDKGVYIEDEYIVIKDEEKITKVLPYKDIKMLGKHNLENALGSIGIGWIMGLDVEIMAEVLRTFPGVEHRIEFVSSIDGINFYNDSKGTNPDASIKAIEAINSPIILIAGGLDKGSDFGEYISSFNGKVKALILLGQTKEKIKSSALDKGYKNIFTVESMEEAVNLSYELGDKGDNVLLSPACASWDMYKSFEDRGKDFKKVVYSLKEE</sequence>
<dbReference type="Proteomes" id="UP000749471">
    <property type="component" value="Unassembled WGS sequence"/>
</dbReference>
<evidence type="ECO:0000256" key="13">
    <source>
        <dbReference type="ARBA" id="ARBA00047632"/>
    </source>
</evidence>
<dbReference type="RefSeq" id="WP_216519071.1">
    <property type="nucleotide sequence ID" value="NZ_JAHLPM010000007.1"/>
</dbReference>
<keyword evidence="5 14" id="KW-0436">Ligase</keyword>
<evidence type="ECO:0000256" key="5">
    <source>
        <dbReference type="ARBA" id="ARBA00022598"/>
    </source>
</evidence>
<dbReference type="InterPro" id="IPR013221">
    <property type="entry name" value="Mur_ligase_cen"/>
</dbReference>
<keyword evidence="7 14" id="KW-0067">ATP-binding</keyword>
<dbReference type="Pfam" id="PF02875">
    <property type="entry name" value="Mur_ligase_C"/>
    <property type="match status" value="1"/>
</dbReference>
<keyword evidence="14" id="KW-0963">Cytoplasm</keyword>
<comment type="function">
    <text evidence="1 14 15">Cell wall formation. Catalyzes the addition of glutamate to the nucleotide precursor UDP-N-acetylmuramoyl-L-alanine (UMA).</text>
</comment>
<evidence type="ECO:0000259" key="16">
    <source>
        <dbReference type="Pfam" id="PF02875"/>
    </source>
</evidence>
<evidence type="ECO:0000256" key="15">
    <source>
        <dbReference type="RuleBase" id="RU003664"/>
    </source>
</evidence>
<keyword evidence="14 15" id="KW-0132">Cell division</keyword>
<feature type="binding site" evidence="14">
    <location>
        <begin position="115"/>
        <end position="121"/>
    </location>
    <ligand>
        <name>ATP</name>
        <dbReference type="ChEBI" id="CHEBI:30616"/>
    </ligand>
</feature>
<comment type="caution">
    <text evidence="18">The sequence shown here is derived from an EMBL/GenBank/DDBJ whole genome shotgun (WGS) entry which is preliminary data.</text>
</comment>
<evidence type="ECO:0000256" key="11">
    <source>
        <dbReference type="ARBA" id="ARBA00030398"/>
    </source>
</evidence>
<evidence type="ECO:0000256" key="10">
    <source>
        <dbReference type="ARBA" id="ARBA00023316"/>
    </source>
</evidence>
<reference evidence="18 19" key="1">
    <citation type="submission" date="2021-06" db="EMBL/GenBank/DDBJ databases">
        <authorList>
            <person name="Sun Q."/>
            <person name="Li D."/>
        </authorList>
    </citation>
    <scope>NUCLEOTIDE SEQUENCE [LARGE SCALE GENOMIC DNA]</scope>
    <source>
        <strain evidence="18 19">MSJ-40</strain>
    </source>
</reference>
<dbReference type="Pfam" id="PF08245">
    <property type="entry name" value="Mur_ligase_M"/>
    <property type="match status" value="1"/>
</dbReference>
<evidence type="ECO:0000256" key="9">
    <source>
        <dbReference type="ARBA" id="ARBA00022984"/>
    </source>
</evidence>
<dbReference type="InterPro" id="IPR005762">
    <property type="entry name" value="MurD"/>
</dbReference>
<name>A0ABS6E5X2_9FIRM</name>
<evidence type="ECO:0000313" key="19">
    <source>
        <dbReference type="Proteomes" id="UP000749471"/>
    </source>
</evidence>
<evidence type="ECO:0000313" key="18">
    <source>
        <dbReference type="EMBL" id="MBU5438177.1"/>
    </source>
</evidence>
<evidence type="ECO:0000256" key="4">
    <source>
        <dbReference type="ARBA" id="ARBA00015655"/>
    </source>
</evidence>
<comment type="catalytic activity">
    <reaction evidence="13 14 15">
        <text>UDP-N-acetyl-alpha-D-muramoyl-L-alanine + D-glutamate + ATP = UDP-N-acetyl-alpha-D-muramoyl-L-alanyl-D-glutamate + ADP + phosphate + H(+)</text>
        <dbReference type="Rhea" id="RHEA:16429"/>
        <dbReference type="ChEBI" id="CHEBI:15378"/>
        <dbReference type="ChEBI" id="CHEBI:29986"/>
        <dbReference type="ChEBI" id="CHEBI:30616"/>
        <dbReference type="ChEBI" id="CHEBI:43474"/>
        <dbReference type="ChEBI" id="CHEBI:83898"/>
        <dbReference type="ChEBI" id="CHEBI:83900"/>
        <dbReference type="ChEBI" id="CHEBI:456216"/>
        <dbReference type="EC" id="6.3.2.9"/>
    </reaction>
</comment>
<dbReference type="InterPro" id="IPR004101">
    <property type="entry name" value="Mur_ligase_C"/>
</dbReference>
<comment type="similarity">
    <text evidence="2 14">Belongs to the MurCDEF family.</text>
</comment>
<keyword evidence="10 14" id="KW-0961">Cell wall biogenesis/degradation</keyword>
<keyword evidence="14 15" id="KW-0131">Cell cycle</keyword>
<keyword evidence="8 14" id="KW-0133">Cell shape</keyword>
<dbReference type="EC" id="6.3.2.9" evidence="3 14"/>
<keyword evidence="6 14" id="KW-0547">Nucleotide-binding</keyword>
<accession>A0ABS6E5X2</accession>
<dbReference type="HAMAP" id="MF_00639">
    <property type="entry name" value="MurD"/>
    <property type="match status" value="1"/>
</dbReference>
<protein>
    <recommendedName>
        <fullName evidence="4 14">UDP-N-acetylmuramoylalanine--D-glutamate ligase</fullName>
        <ecNumber evidence="3 14">6.3.2.9</ecNumber>
    </recommendedName>
    <alternativeName>
        <fullName evidence="12 14">D-glutamic acid-adding enzyme</fullName>
    </alternativeName>
    <alternativeName>
        <fullName evidence="11 14">UDP-N-acetylmuramoyl-L-alanyl-D-glutamate synthetase</fullName>
    </alternativeName>
</protein>
<dbReference type="Pfam" id="PF21799">
    <property type="entry name" value="MurD-like_N"/>
    <property type="match status" value="1"/>
</dbReference>